<comment type="cofactor">
    <cofactor evidence="8">
        <name>Zn(2+)</name>
        <dbReference type="ChEBI" id="CHEBI:29105"/>
    </cofactor>
    <text evidence="8">Binds 2 zinc ions per subunit.</text>
</comment>
<feature type="binding site" evidence="8">
    <location>
        <position position="388"/>
    </location>
    <ligand>
        <name>Zn(2+)</name>
        <dbReference type="ChEBI" id="CHEBI:29105"/>
        <label>1</label>
    </ligand>
</feature>
<comment type="function">
    <text evidence="8">Initiates the restart of stalled replication forks, which reloads the replicative helicase on sites other than the origin of replication. Recognizes and binds to abandoned replication forks and remodels them to uncover a helicase loading site. Promotes assembly of the primosome at these replication forks.</text>
</comment>
<dbReference type="PANTHER" id="PTHR30580">
    <property type="entry name" value="PRIMOSOMAL PROTEIN N"/>
    <property type="match status" value="1"/>
</dbReference>
<dbReference type="Proteomes" id="UP000028504">
    <property type="component" value="Chromosome"/>
</dbReference>
<keyword evidence="6 8" id="KW-0067">ATP-binding</keyword>
<keyword evidence="1 8" id="KW-0639">Primosome</keyword>
<dbReference type="EMBL" id="CP008944">
    <property type="protein sequence ID" value="AIG64079.1"/>
    <property type="molecule type" value="Genomic_DNA"/>
</dbReference>
<feature type="binding site" evidence="8">
    <location>
        <position position="435"/>
    </location>
    <ligand>
        <name>Zn(2+)</name>
        <dbReference type="ChEBI" id="CHEBI:29105"/>
        <label>1</label>
    </ligand>
</feature>
<evidence type="ECO:0000256" key="5">
    <source>
        <dbReference type="ARBA" id="ARBA00022833"/>
    </source>
</evidence>
<dbReference type="Gene3D" id="3.40.1440.60">
    <property type="entry name" value="PriA, 3(prime) DNA-binding domain"/>
    <property type="match status" value="1"/>
</dbReference>
<dbReference type="Pfam" id="PF17764">
    <property type="entry name" value="PriA_3primeBD"/>
    <property type="match status" value="1"/>
</dbReference>
<keyword evidence="2 8" id="KW-0235">DNA replication</keyword>
<dbReference type="RefSeq" id="WP_038605336.1">
    <property type="nucleotide sequence ID" value="NZ_CP008944.1"/>
</dbReference>
<comment type="subunit">
    <text evidence="8">Component of the replication restart primosome.</text>
</comment>
<evidence type="ECO:0000256" key="1">
    <source>
        <dbReference type="ARBA" id="ARBA00022515"/>
    </source>
</evidence>
<evidence type="ECO:0000256" key="4">
    <source>
        <dbReference type="ARBA" id="ARBA00022741"/>
    </source>
</evidence>
<keyword evidence="7 8" id="KW-0238">DNA-binding</keyword>
<dbReference type="InterPro" id="IPR027417">
    <property type="entry name" value="P-loop_NTPase"/>
</dbReference>
<dbReference type="InterPro" id="IPR042115">
    <property type="entry name" value="PriA_3primeBD_sf"/>
</dbReference>
<organism evidence="11 12">
    <name type="scientific">Corynebacterium atypicum</name>
    <dbReference type="NCBI Taxonomy" id="191610"/>
    <lineage>
        <taxon>Bacteria</taxon>
        <taxon>Bacillati</taxon>
        <taxon>Actinomycetota</taxon>
        <taxon>Actinomycetes</taxon>
        <taxon>Mycobacteriales</taxon>
        <taxon>Corynebacteriaceae</taxon>
        <taxon>Corynebacterium</taxon>
    </lineage>
</organism>
<dbReference type="NCBIfam" id="NF011455">
    <property type="entry name" value="PRK14873.1-5"/>
    <property type="match status" value="1"/>
</dbReference>
<dbReference type="PANTHER" id="PTHR30580:SF0">
    <property type="entry name" value="PRIMOSOMAL PROTEIN N"/>
    <property type="match status" value="1"/>
</dbReference>
<dbReference type="Gene3D" id="3.40.50.300">
    <property type="entry name" value="P-loop containing nucleotide triphosphate hydrolases"/>
    <property type="match status" value="1"/>
</dbReference>
<feature type="binding site" evidence="8">
    <location>
        <position position="420"/>
    </location>
    <ligand>
        <name>Zn(2+)</name>
        <dbReference type="ChEBI" id="CHEBI:29105"/>
        <label>2</label>
    </ligand>
</feature>
<evidence type="ECO:0000259" key="10">
    <source>
        <dbReference type="Pfam" id="PF17764"/>
    </source>
</evidence>
<evidence type="ECO:0000256" key="2">
    <source>
        <dbReference type="ARBA" id="ARBA00022705"/>
    </source>
</evidence>
<evidence type="ECO:0000256" key="7">
    <source>
        <dbReference type="ARBA" id="ARBA00023125"/>
    </source>
</evidence>
<keyword evidence="3 8" id="KW-0479">Metal-binding</keyword>
<protein>
    <recommendedName>
        <fullName evidence="8">Probable replication restart protein PriA</fullName>
    </recommendedName>
    <alternativeName>
        <fullName evidence="8">Putative ATP-dependent DNA helicase PriA</fullName>
    </alternativeName>
</protein>
<evidence type="ECO:0000313" key="12">
    <source>
        <dbReference type="Proteomes" id="UP000028504"/>
    </source>
</evidence>
<dbReference type="InterPro" id="IPR041222">
    <property type="entry name" value="PriA_3primeBD"/>
</dbReference>
<keyword evidence="5 8" id="KW-0862">Zinc</keyword>
<comment type="similarity">
    <text evidence="8">Belongs to the helicase family. PriA subfamily.</text>
</comment>
<keyword evidence="12" id="KW-1185">Reference proteome</keyword>
<feature type="binding site" evidence="8">
    <location>
        <position position="423"/>
    </location>
    <ligand>
        <name>Zn(2+)</name>
        <dbReference type="ChEBI" id="CHEBI:29105"/>
        <label>2</label>
    </ligand>
</feature>
<evidence type="ECO:0000313" key="11">
    <source>
        <dbReference type="EMBL" id="AIG64079.1"/>
    </source>
</evidence>
<name>A0ABN4DFE8_9CORY</name>
<feature type="domain" description="Primosomal protein N' 3' DNA-binding" evidence="10">
    <location>
        <begin position="23"/>
        <end position="114"/>
    </location>
</feature>
<feature type="region of interest" description="Disordered" evidence="9">
    <location>
        <begin position="116"/>
        <end position="135"/>
    </location>
</feature>
<dbReference type="HAMAP" id="MF_00983">
    <property type="entry name" value="PriA"/>
    <property type="match status" value="1"/>
</dbReference>
<keyword evidence="4 8" id="KW-0547">Nucleotide-binding</keyword>
<evidence type="ECO:0000256" key="8">
    <source>
        <dbReference type="HAMAP-Rule" id="MF_00983"/>
    </source>
</evidence>
<evidence type="ECO:0000256" key="3">
    <source>
        <dbReference type="ARBA" id="ARBA00022723"/>
    </source>
</evidence>
<accession>A0ABN4DFE8</accession>
<reference evidence="11 12" key="1">
    <citation type="submission" date="2014-07" db="EMBL/GenBank/DDBJ databases">
        <title>Complete genome sequence of Corynebacterium atypicum DSM 44849: identifiction of the mycolic acid biosynthesis genes.</title>
        <authorList>
            <person name="Tippelt A."/>
            <person name="Mollmann S."/>
            <person name="Albersmeier A."/>
            <person name="Jaenicke S."/>
            <person name="Ruckert C."/>
            <person name="Tauch A."/>
        </authorList>
    </citation>
    <scope>NUCLEOTIDE SEQUENCE [LARGE SCALE GENOMIC DNA]</scope>
    <source>
        <strain evidence="11 12">R2070</strain>
    </source>
</reference>
<proteinExistence type="inferred from homology"/>
<evidence type="ECO:0000256" key="6">
    <source>
        <dbReference type="ARBA" id="ARBA00022840"/>
    </source>
</evidence>
<comment type="caution">
    <text evidence="8">As this protein does not have any detectable helicase domains, it probably does not have helicase activity.</text>
</comment>
<evidence type="ECO:0000256" key="9">
    <source>
        <dbReference type="SAM" id="MobiDB-lite"/>
    </source>
</evidence>
<dbReference type="InterPro" id="IPR005259">
    <property type="entry name" value="PriA"/>
</dbReference>
<feature type="binding site" evidence="8">
    <location>
        <position position="397"/>
    </location>
    <ligand>
        <name>Zn(2+)</name>
        <dbReference type="ChEBI" id="CHEBI:29105"/>
        <label>2</label>
    </ligand>
</feature>
<gene>
    <name evidence="8" type="primary">priA</name>
    <name evidence="11" type="ORF">CATYP_04905</name>
</gene>
<feature type="binding site" evidence="8">
    <location>
        <position position="432"/>
    </location>
    <ligand>
        <name>Zn(2+)</name>
        <dbReference type="ChEBI" id="CHEBI:29105"/>
        <label>1</label>
    </ligand>
</feature>
<feature type="binding site" evidence="8">
    <location>
        <position position="391"/>
    </location>
    <ligand>
        <name>Zn(2+)</name>
        <dbReference type="ChEBI" id="CHEBI:29105"/>
        <label>1</label>
    </ligand>
</feature>
<sequence>MPPSREPAATRPIARVLPLLGLAHLDRPFDYLVSAQQDADAQPGVRVRVRFSGRLVDALLLERVSTSEHTASLRYLERVISAEVVCPPQLRELVDRLAVRYGGTRSDLYRAAIPPRHARAEESDTSTSWEELGAPSPPDLSAWSAYESGQSYVDAVLSGTRARGVWQVAPGEDWASGLAGLLVSVVQGGGGALAVLPDQRSVDRLEAALRQLVAARQVTVLGANLGPQARYRRYLSIIHGQARLVIGTRSAAFAPVQNLRLAVIGFDGDENLIEPRAPYPHAREVLTCRSAIEKCSLLLVGHTRTAEAQLLVESGWAHGITAPRSVVRARSPRIQASADSDAALARDPRARQARIPAVAFQALREALDRGQPVLVQTPRRGYVLTFACGSCRAPARCRNCNGPLEIPLGADAARGGVPTCRWCGRMETRFRCPECGSAKLRAVVLGNERTAEELGRAFPQVRVIASGGNHIVDEVPSAPALVVATPGAEPEVAGAGSYGALVLLDTWSLLGRQDLRATERALAAWVRAATKVAPARSGGRVVVVADSALAVVQAFIRWDVVGAAAAELQQRREVGLPPAVHMAAIDGAGESVAALVESLQLPAGAQVLGPVDLPVGVDLPGEYDDSRFGPAQRVLVRVPLGNPADLGRALKAGLVARVARRDTLPLRVMVDPVSVG</sequence>
<feature type="binding site" evidence="8">
    <location>
        <position position="400"/>
    </location>
    <ligand>
        <name>Zn(2+)</name>
        <dbReference type="ChEBI" id="CHEBI:29105"/>
        <label>2</label>
    </ligand>
</feature>